<protein>
    <submittedName>
        <fullName evidence="1">Uncharacterized protein</fullName>
    </submittedName>
</protein>
<sequence>MSRKKMKFKMHSQTKYLSCNEGSDNLQFSWQASVFF</sequence>
<reference evidence="1" key="2">
    <citation type="journal article" date="2015" name="Data Brief">
        <title>Shoot transcriptome of the giant reed, Arundo donax.</title>
        <authorList>
            <person name="Barrero R.A."/>
            <person name="Guerrero F.D."/>
            <person name="Moolhuijzen P."/>
            <person name="Goolsby J.A."/>
            <person name="Tidwell J."/>
            <person name="Bellgard S.E."/>
            <person name="Bellgard M.I."/>
        </authorList>
    </citation>
    <scope>NUCLEOTIDE SEQUENCE</scope>
    <source>
        <tissue evidence="1">Shoot tissue taken approximately 20 cm above the soil surface</tissue>
    </source>
</reference>
<dbReference type="AlphaFoldDB" id="A0A0A9CCN1"/>
<name>A0A0A9CCN1_ARUDO</name>
<organism evidence="1">
    <name type="scientific">Arundo donax</name>
    <name type="common">Giant reed</name>
    <name type="synonym">Donax arundinaceus</name>
    <dbReference type="NCBI Taxonomy" id="35708"/>
    <lineage>
        <taxon>Eukaryota</taxon>
        <taxon>Viridiplantae</taxon>
        <taxon>Streptophyta</taxon>
        <taxon>Embryophyta</taxon>
        <taxon>Tracheophyta</taxon>
        <taxon>Spermatophyta</taxon>
        <taxon>Magnoliopsida</taxon>
        <taxon>Liliopsida</taxon>
        <taxon>Poales</taxon>
        <taxon>Poaceae</taxon>
        <taxon>PACMAD clade</taxon>
        <taxon>Arundinoideae</taxon>
        <taxon>Arundineae</taxon>
        <taxon>Arundo</taxon>
    </lineage>
</organism>
<reference evidence="1" key="1">
    <citation type="submission" date="2014-09" db="EMBL/GenBank/DDBJ databases">
        <authorList>
            <person name="Magalhaes I.L.F."/>
            <person name="Oliveira U."/>
            <person name="Santos F.R."/>
            <person name="Vidigal T.H.D.A."/>
            <person name="Brescovit A.D."/>
            <person name="Santos A.J."/>
        </authorList>
    </citation>
    <scope>NUCLEOTIDE SEQUENCE</scope>
    <source>
        <tissue evidence="1">Shoot tissue taken approximately 20 cm above the soil surface</tissue>
    </source>
</reference>
<accession>A0A0A9CCN1</accession>
<evidence type="ECO:0000313" key="1">
    <source>
        <dbReference type="EMBL" id="JAD71120.1"/>
    </source>
</evidence>
<proteinExistence type="predicted"/>
<dbReference type="EMBL" id="GBRH01226775">
    <property type="protein sequence ID" value="JAD71120.1"/>
    <property type="molecule type" value="Transcribed_RNA"/>
</dbReference>